<keyword evidence="2" id="KW-1185">Reference proteome</keyword>
<organism evidence="1 2">
    <name type="scientific">Coptis chinensis</name>
    <dbReference type="NCBI Taxonomy" id="261450"/>
    <lineage>
        <taxon>Eukaryota</taxon>
        <taxon>Viridiplantae</taxon>
        <taxon>Streptophyta</taxon>
        <taxon>Embryophyta</taxon>
        <taxon>Tracheophyta</taxon>
        <taxon>Spermatophyta</taxon>
        <taxon>Magnoliopsida</taxon>
        <taxon>Ranunculales</taxon>
        <taxon>Ranunculaceae</taxon>
        <taxon>Coptidoideae</taxon>
        <taxon>Coptis</taxon>
    </lineage>
</organism>
<dbReference type="AlphaFoldDB" id="A0A835H537"/>
<evidence type="ECO:0000313" key="1">
    <source>
        <dbReference type="EMBL" id="KAF9593069.1"/>
    </source>
</evidence>
<proteinExistence type="predicted"/>
<evidence type="ECO:0000313" key="2">
    <source>
        <dbReference type="Proteomes" id="UP000631114"/>
    </source>
</evidence>
<reference evidence="1 2" key="1">
    <citation type="submission" date="2020-10" db="EMBL/GenBank/DDBJ databases">
        <title>The Coptis chinensis genome and diversification of protoberbering-type alkaloids.</title>
        <authorList>
            <person name="Wang B."/>
            <person name="Shu S."/>
            <person name="Song C."/>
            <person name="Liu Y."/>
        </authorList>
    </citation>
    <scope>NUCLEOTIDE SEQUENCE [LARGE SCALE GENOMIC DNA]</scope>
    <source>
        <strain evidence="1">HL-2020</strain>
        <tissue evidence="1">Leaf</tissue>
    </source>
</reference>
<gene>
    <name evidence="1" type="ORF">IFM89_020076</name>
</gene>
<protein>
    <recommendedName>
        <fullName evidence="3">Pectinesterase</fullName>
    </recommendedName>
</protein>
<name>A0A835H537_9MAGN</name>
<accession>A0A835H537</accession>
<comment type="caution">
    <text evidence="1">The sequence shown here is derived from an EMBL/GenBank/DDBJ whole genome shotgun (WGS) entry which is preliminary data.</text>
</comment>
<sequence length="95" mass="11389">SHDTLLDLSGAHYFYQCYIPGSIDFSFWTVVREYKCKGRGDDLRRQVPWAISFRDFTKKKYIYHSEMRKRDHFWTGTLLTEADGYNCSLFFMVSH</sequence>
<dbReference type="OrthoDB" id="2019149at2759"/>
<dbReference type="EMBL" id="JADFTS010000008">
    <property type="protein sequence ID" value="KAF9593069.1"/>
    <property type="molecule type" value="Genomic_DNA"/>
</dbReference>
<dbReference type="Proteomes" id="UP000631114">
    <property type="component" value="Unassembled WGS sequence"/>
</dbReference>
<evidence type="ECO:0008006" key="3">
    <source>
        <dbReference type="Google" id="ProtNLM"/>
    </source>
</evidence>
<feature type="non-terminal residue" evidence="1">
    <location>
        <position position="95"/>
    </location>
</feature>